<reference evidence="3 4" key="1">
    <citation type="submission" date="2019-07" db="EMBL/GenBank/DDBJ databases">
        <authorList>
            <person name="Kim J."/>
        </authorList>
    </citation>
    <scope>NUCLEOTIDE SEQUENCE [LARGE SCALE GENOMIC DNA]</scope>
    <source>
        <strain evidence="3 4">N4</strain>
    </source>
</reference>
<keyword evidence="1" id="KW-0812">Transmembrane</keyword>
<dbReference type="OrthoDB" id="5508079at2"/>
<comment type="caution">
    <text evidence="3">The sequence shown here is derived from an EMBL/GenBank/DDBJ whole genome shotgun (WGS) entry which is preliminary data.</text>
</comment>
<protein>
    <submittedName>
        <fullName evidence="3">Prepilin peptidase</fullName>
    </submittedName>
</protein>
<feature type="domain" description="Prepilin type IV endopeptidase peptidase" evidence="2">
    <location>
        <begin position="7"/>
        <end position="109"/>
    </location>
</feature>
<evidence type="ECO:0000313" key="4">
    <source>
        <dbReference type="Proteomes" id="UP000318102"/>
    </source>
</evidence>
<evidence type="ECO:0000313" key="3">
    <source>
        <dbReference type="EMBL" id="TVX91945.1"/>
    </source>
</evidence>
<keyword evidence="4" id="KW-1185">Reference proteome</keyword>
<feature type="transmembrane region" description="Helical" evidence="1">
    <location>
        <begin position="80"/>
        <end position="113"/>
    </location>
</feature>
<dbReference type="RefSeq" id="WP_144986929.1">
    <property type="nucleotide sequence ID" value="NZ_VNJK01000001.1"/>
</dbReference>
<dbReference type="InterPro" id="IPR000045">
    <property type="entry name" value="Prepilin_IV_endopep_pep"/>
</dbReference>
<dbReference type="AlphaFoldDB" id="A0A559IWD3"/>
<dbReference type="EMBL" id="VNJK01000001">
    <property type="protein sequence ID" value="TVX91945.1"/>
    <property type="molecule type" value="Genomic_DNA"/>
</dbReference>
<dbReference type="GO" id="GO:0004190">
    <property type="term" value="F:aspartic-type endopeptidase activity"/>
    <property type="evidence" value="ECO:0007669"/>
    <property type="project" value="InterPro"/>
</dbReference>
<dbReference type="Gene3D" id="1.20.120.1220">
    <property type="match status" value="1"/>
</dbReference>
<feature type="transmembrane region" description="Helical" evidence="1">
    <location>
        <begin position="28"/>
        <end position="44"/>
    </location>
</feature>
<gene>
    <name evidence="3" type="ORF">FPZ44_02060</name>
</gene>
<evidence type="ECO:0000256" key="1">
    <source>
        <dbReference type="SAM" id="Phobius"/>
    </source>
</evidence>
<dbReference type="Proteomes" id="UP000318102">
    <property type="component" value="Unassembled WGS sequence"/>
</dbReference>
<name>A0A559IWD3_9BACL</name>
<evidence type="ECO:0000259" key="2">
    <source>
        <dbReference type="Pfam" id="PF01478"/>
    </source>
</evidence>
<proteinExistence type="predicted"/>
<feature type="transmembrane region" description="Helical" evidence="1">
    <location>
        <begin position="50"/>
        <end position="68"/>
    </location>
</feature>
<sequence>MNGADIIGALLVVFACLTDVRKRIIPNYLTVTAVVSALLFHSIMTGMDGLLFVFKGIMIGFIPLFLLYVMRTVGAGDVKFFAALGAWMGGGFIWDTFMLSILYGGLIALAILLYQYRTLGKRLLHSLLLLIGLKSLEPIKDVIRQPATFPFMIAVAPAAVTVYSISLYAV</sequence>
<dbReference type="GO" id="GO:0016020">
    <property type="term" value="C:membrane"/>
    <property type="evidence" value="ECO:0007669"/>
    <property type="project" value="InterPro"/>
</dbReference>
<keyword evidence="1" id="KW-1133">Transmembrane helix</keyword>
<dbReference type="Pfam" id="PF01478">
    <property type="entry name" value="Peptidase_A24"/>
    <property type="match status" value="1"/>
</dbReference>
<organism evidence="3 4">
    <name type="scientific">Paenibacillus agilis</name>
    <dbReference type="NCBI Taxonomy" id="3020863"/>
    <lineage>
        <taxon>Bacteria</taxon>
        <taxon>Bacillati</taxon>
        <taxon>Bacillota</taxon>
        <taxon>Bacilli</taxon>
        <taxon>Bacillales</taxon>
        <taxon>Paenibacillaceae</taxon>
        <taxon>Paenibacillus</taxon>
    </lineage>
</organism>
<feature type="transmembrane region" description="Helical" evidence="1">
    <location>
        <begin position="148"/>
        <end position="169"/>
    </location>
</feature>
<accession>A0A559IWD3</accession>
<keyword evidence="1" id="KW-0472">Membrane</keyword>